<gene>
    <name evidence="1" type="ORF">MRB53_017425</name>
</gene>
<evidence type="ECO:0000313" key="1">
    <source>
        <dbReference type="EMBL" id="KAJ8640731.1"/>
    </source>
</evidence>
<organism evidence="1 2">
    <name type="scientific">Persea americana</name>
    <name type="common">Avocado</name>
    <dbReference type="NCBI Taxonomy" id="3435"/>
    <lineage>
        <taxon>Eukaryota</taxon>
        <taxon>Viridiplantae</taxon>
        <taxon>Streptophyta</taxon>
        <taxon>Embryophyta</taxon>
        <taxon>Tracheophyta</taxon>
        <taxon>Spermatophyta</taxon>
        <taxon>Magnoliopsida</taxon>
        <taxon>Magnoliidae</taxon>
        <taxon>Laurales</taxon>
        <taxon>Lauraceae</taxon>
        <taxon>Persea</taxon>
    </lineage>
</organism>
<dbReference type="EMBL" id="CM056813">
    <property type="protein sequence ID" value="KAJ8640731.1"/>
    <property type="molecule type" value="Genomic_DNA"/>
</dbReference>
<proteinExistence type="predicted"/>
<reference evidence="1 2" key="1">
    <citation type="journal article" date="2022" name="Hortic Res">
        <title>A haplotype resolved chromosomal level avocado genome allows analysis of novel avocado genes.</title>
        <authorList>
            <person name="Nath O."/>
            <person name="Fletcher S.J."/>
            <person name="Hayward A."/>
            <person name="Shaw L.M."/>
            <person name="Masouleh A.K."/>
            <person name="Furtado A."/>
            <person name="Henry R.J."/>
            <person name="Mitter N."/>
        </authorList>
    </citation>
    <scope>NUCLEOTIDE SEQUENCE [LARGE SCALE GENOMIC DNA]</scope>
    <source>
        <strain evidence="2">cv. Hass</strain>
    </source>
</reference>
<comment type="caution">
    <text evidence="1">The sequence shown here is derived from an EMBL/GenBank/DDBJ whole genome shotgun (WGS) entry which is preliminary data.</text>
</comment>
<dbReference type="Proteomes" id="UP001234297">
    <property type="component" value="Chromosome 5"/>
</dbReference>
<keyword evidence="2" id="KW-1185">Reference proteome</keyword>
<accession>A0ACC2M5W6</accession>
<name>A0ACC2M5W6_PERAE</name>
<evidence type="ECO:0000313" key="2">
    <source>
        <dbReference type="Proteomes" id="UP001234297"/>
    </source>
</evidence>
<protein>
    <submittedName>
        <fullName evidence="1">Uncharacterized protein</fullName>
    </submittedName>
</protein>
<sequence>MSGQEELLRPQEQMMVKNAEEKEREGAASAGSGQLQSLPMESSPYVKYSDLEDYKQQGYGTGGHMEPVETGKGGGSTDAPTLSGGAEGAAKKKLDVDEEFQPKPPYVALVIGVTPVRGPHLPPDRHQALHRTLRILLQDPTPRPAFPRGPPPPAHPQLLVRPRGSKTSSAKRPPKGRV</sequence>